<gene>
    <name evidence="1" type="ORF">CWE13_03940</name>
</gene>
<comment type="caution">
    <text evidence="1">The sequence shown here is derived from an EMBL/GenBank/DDBJ whole genome shotgun (WGS) entry which is preliminary data.</text>
</comment>
<dbReference type="CDD" id="cd14789">
    <property type="entry name" value="Tiki"/>
    <property type="match status" value="1"/>
</dbReference>
<keyword evidence="2" id="KW-1185">Reference proteome</keyword>
<proteinExistence type="predicted"/>
<evidence type="ECO:0000313" key="1">
    <source>
        <dbReference type="EMBL" id="RUO38792.1"/>
    </source>
</evidence>
<organism evidence="1 2">
    <name type="scientific">Aliidiomarina shirensis</name>
    <dbReference type="NCBI Taxonomy" id="1048642"/>
    <lineage>
        <taxon>Bacteria</taxon>
        <taxon>Pseudomonadati</taxon>
        <taxon>Pseudomonadota</taxon>
        <taxon>Gammaproteobacteria</taxon>
        <taxon>Alteromonadales</taxon>
        <taxon>Idiomarinaceae</taxon>
        <taxon>Aliidiomarina</taxon>
    </lineage>
</organism>
<dbReference type="AlphaFoldDB" id="A0A432WYE3"/>
<evidence type="ECO:0008006" key="3">
    <source>
        <dbReference type="Google" id="ProtNLM"/>
    </source>
</evidence>
<protein>
    <recommendedName>
        <fullName evidence="3">TraB/GumN family protein</fullName>
    </recommendedName>
</protein>
<dbReference type="Pfam" id="PF01963">
    <property type="entry name" value="TraB_PrgY_gumN"/>
    <property type="match status" value="1"/>
</dbReference>
<accession>A0A432WYE3</accession>
<dbReference type="Proteomes" id="UP000286934">
    <property type="component" value="Unassembled WGS sequence"/>
</dbReference>
<dbReference type="OrthoDB" id="357294at2"/>
<dbReference type="RefSeq" id="WP_126806064.1">
    <property type="nucleotide sequence ID" value="NZ_PIPP01000001.1"/>
</dbReference>
<dbReference type="EMBL" id="PIPP01000001">
    <property type="protein sequence ID" value="RUO38792.1"/>
    <property type="molecule type" value="Genomic_DNA"/>
</dbReference>
<name>A0A432WYE3_9GAMM</name>
<reference evidence="2" key="1">
    <citation type="journal article" date="2018" name="Front. Microbiol.">
        <title>Genome-Based Analysis Reveals the Taxonomy and Diversity of the Family Idiomarinaceae.</title>
        <authorList>
            <person name="Liu Y."/>
            <person name="Lai Q."/>
            <person name="Shao Z."/>
        </authorList>
    </citation>
    <scope>NUCLEOTIDE SEQUENCE [LARGE SCALE GENOMIC DNA]</scope>
    <source>
        <strain evidence="2">AIS</strain>
    </source>
</reference>
<dbReference type="PANTHER" id="PTHR40590:SF1">
    <property type="entry name" value="CYTOPLASMIC PROTEIN"/>
    <property type="match status" value="1"/>
</dbReference>
<evidence type="ECO:0000313" key="2">
    <source>
        <dbReference type="Proteomes" id="UP000286934"/>
    </source>
</evidence>
<dbReference type="InterPro" id="IPR047111">
    <property type="entry name" value="YbaP-like"/>
</dbReference>
<dbReference type="InterPro" id="IPR002816">
    <property type="entry name" value="TraB/PrgY/GumN_fam"/>
</dbReference>
<dbReference type="PANTHER" id="PTHR40590">
    <property type="entry name" value="CYTOPLASMIC PROTEIN-RELATED"/>
    <property type="match status" value="1"/>
</dbReference>
<sequence>MKGFRFLLAVVLFVGAVGTSSAEILYRAQYGEQTWWLLGTIHVGGEDTKLSSQARNAFSESERFWLELTPAELEKAGPLLFQHGFRNEKMSASVEPALWKQTEAALAEFEIAAAMLDNMKPWLFELMVTVQIAMAQGFDAEQGSEMQLLKWAEESGIEFEGLETAEEQIASLRSGAVESDTEFLTRLLDQIDQGALDTDNLAGMWIQGDLDGLTALILESMNEEQLDALLWRRNNAWMAQLKPLLNSDDSNSYFIAVGAGHLGADQGLLQLLTAEGVEITNYSSNAQR</sequence>